<dbReference type="EMBL" id="FZNX01000001">
    <property type="protein sequence ID" value="SNR34529.1"/>
    <property type="molecule type" value="Genomic_DNA"/>
</dbReference>
<accession>A0A238VM03</accession>
<reference evidence="2" key="1">
    <citation type="submission" date="2017-06" db="EMBL/GenBank/DDBJ databases">
        <authorList>
            <person name="Varghese N."/>
            <person name="Submissions S."/>
        </authorList>
    </citation>
    <scope>NUCLEOTIDE SEQUENCE [LARGE SCALE GENOMIC DNA]</scope>
    <source>
        <strain evidence="2">DSM 27993</strain>
    </source>
</reference>
<protein>
    <recommendedName>
        <fullName evidence="3">Porin</fullName>
    </recommendedName>
</protein>
<gene>
    <name evidence="1" type="ORF">SAMN04488111_0603</name>
</gene>
<organism evidence="1 2">
    <name type="scientific">Lutibacter flavus</name>
    <dbReference type="NCBI Taxonomy" id="691689"/>
    <lineage>
        <taxon>Bacteria</taxon>
        <taxon>Pseudomonadati</taxon>
        <taxon>Bacteroidota</taxon>
        <taxon>Flavobacteriia</taxon>
        <taxon>Flavobacteriales</taxon>
        <taxon>Flavobacteriaceae</taxon>
        <taxon>Lutibacter</taxon>
    </lineage>
</organism>
<dbReference type="Proteomes" id="UP000198412">
    <property type="component" value="Unassembled WGS sequence"/>
</dbReference>
<dbReference type="AlphaFoldDB" id="A0A238VM03"/>
<sequence length="382" mass="44135">MKNHIKILLFIFILSCFGVTSQEKDDKLFLTGYVKNLHEFSFVDNLDDLQWTTFLHNRLNFKYTASEEIKVRLEVRNRIYYGDNVKNIAGFSRLIDRDNGVVDLSWNLLDTNVVFNSTIDRALVNYIKGDWDVTLGRQRVNWGMNLTWNPNDIFNTYNFLDFDYEERPGSDAVRIQYYLSDFSKIELAAKKGRSKNDYIIAAMYKFNKWEYDIQLLTGIYQKDWVIGVGWAGNLKNAGFKGEATYFVPYESYYEADNVLSASVSVDYGFKKGLYLNGSILYNSNASESGNLGSLQYANVSAKNLMPYKYSGFLQLAKEFTPIFSGTLNVIYATTNQSVIIMPSLNYSVATNWELNFTGQSFFEFDPYKTLGNTLFVRLRYSF</sequence>
<keyword evidence="2" id="KW-1185">Reference proteome</keyword>
<dbReference type="RefSeq" id="WP_141107248.1">
    <property type="nucleotide sequence ID" value="NZ_FZNX01000001.1"/>
</dbReference>
<proteinExistence type="predicted"/>
<evidence type="ECO:0000313" key="2">
    <source>
        <dbReference type="Proteomes" id="UP000198412"/>
    </source>
</evidence>
<evidence type="ECO:0008006" key="3">
    <source>
        <dbReference type="Google" id="ProtNLM"/>
    </source>
</evidence>
<evidence type="ECO:0000313" key="1">
    <source>
        <dbReference type="EMBL" id="SNR34529.1"/>
    </source>
</evidence>
<name>A0A238VM03_9FLAO</name>
<dbReference type="OrthoDB" id="5383458at2"/>